<dbReference type="InterPro" id="IPR035914">
    <property type="entry name" value="Sperma_CUB_dom_sf"/>
</dbReference>
<keyword evidence="11" id="KW-1185">Reference proteome</keyword>
<dbReference type="InterPro" id="IPR000859">
    <property type="entry name" value="CUB_dom"/>
</dbReference>
<keyword evidence="6 9" id="KW-0482">Metalloprotease</keyword>
<evidence type="ECO:0000259" key="10">
    <source>
        <dbReference type="PROSITE" id="PS51864"/>
    </source>
</evidence>
<dbReference type="GO" id="GO:0004222">
    <property type="term" value="F:metalloendopeptidase activity"/>
    <property type="evidence" value="ECO:0007669"/>
    <property type="project" value="UniProtKB-UniRule"/>
</dbReference>
<evidence type="ECO:0000313" key="11">
    <source>
        <dbReference type="Proteomes" id="UP000038045"/>
    </source>
</evidence>
<dbReference type="PANTHER" id="PTHR10127:SF802">
    <property type="entry name" value="ZINC METALLOPROTEINASE NAS-10"/>
    <property type="match status" value="1"/>
</dbReference>
<evidence type="ECO:0000313" key="12">
    <source>
        <dbReference type="WBParaSite" id="PTRK_0000187500.1"/>
    </source>
</evidence>
<keyword evidence="7" id="KW-1015">Disulfide bond</keyword>
<feature type="chain" id="PRO_5005733212" description="Metalloendopeptidase" evidence="9">
    <location>
        <begin position="21"/>
        <end position="384"/>
    </location>
</feature>
<evidence type="ECO:0000256" key="9">
    <source>
        <dbReference type="RuleBase" id="RU361183"/>
    </source>
</evidence>
<sequence length="384" mass="44147">MRWIFLLILFVSLIDDIIHCQEKFLLTRKRRAIFKNSKYFSGSMPILYNITKDIDESNLREALKMIENDTCITFKKVDIVPPNSQGFMYHLNSANFAFCGPQTKDKPQVIFLSKKYNANVGRHLRQTALSIGLVNQFNRPDRDKYIKINESNAHWWVYGGFILESKFTKKEIDIMGTSYDFGSITHVDGYEYSKNGFPVMEAIIPQYNNMMGQDYKLSFNDAKLINKAICKNVCKTKINKCRNGGYQDPNQCSKCKCPNGFSGMYCHKIGKSDRKCGKQLLKATSSKGTLSKIGKMSCNYLIESKEKKKIELIIKSVNTTTYRPCFENMGLEIKYDLDKGTTGLCLCGTYSNIKLQSKSSNVLIQYNGEDKKNYFKIYYKQISN</sequence>
<dbReference type="SUPFAM" id="SSF55486">
    <property type="entry name" value="Metalloproteases ('zincins'), catalytic domain"/>
    <property type="match status" value="1"/>
</dbReference>
<keyword evidence="4 9" id="KW-0378">Hydrolase</keyword>
<dbReference type="SMART" id="SM00235">
    <property type="entry name" value="ZnMc"/>
    <property type="match status" value="1"/>
</dbReference>
<dbReference type="Gene3D" id="2.60.120.290">
    <property type="entry name" value="Spermadhesin, CUB domain"/>
    <property type="match status" value="1"/>
</dbReference>
<evidence type="ECO:0000256" key="4">
    <source>
        <dbReference type="ARBA" id="ARBA00022801"/>
    </source>
</evidence>
<feature type="domain" description="Peptidase M12A" evidence="10">
    <location>
        <begin position="31"/>
        <end position="231"/>
    </location>
</feature>
<protein>
    <recommendedName>
        <fullName evidence="9">Metalloendopeptidase</fullName>
        <ecNumber evidence="9">3.4.24.-</ecNumber>
    </recommendedName>
</protein>
<dbReference type="InterPro" id="IPR001506">
    <property type="entry name" value="Peptidase_M12A"/>
</dbReference>
<proteinExistence type="predicted"/>
<dbReference type="Pfam" id="PF00431">
    <property type="entry name" value="CUB"/>
    <property type="match status" value="1"/>
</dbReference>
<dbReference type="GO" id="GO:0006508">
    <property type="term" value="P:proteolysis"/>
    <property type="evidence" value="ECO:0007669"/>
    <property type="project" value="UniProtKB-KW"/>
</dbReference>
<dbReference type="AlphaFoldDB" id="A0A0N4Z4F7"/>
<keyword evidence="2 9" id="KW-0645">Protease</keyword>
<dbReference type="InterPro" id="IPR006026">
    <property type="entry name" value="Peptidase_Metallo"/>
</dbReference>
<feature type="signal peptide" evidence="9">
    <location>
        <begin position="1"/>
        <end position="20"/>
    </location>
</feature>
<evidence type="ECO:0000256" key="6">
    <source>
        <dbReference type="ARBA" id="ARBA00023049"/>
    </source>
</evidence>
<reference evidence="12" key="1">
    <citation type="submission" date="2017-02" db="UniProtKB">
        <authorList>
            <consortium name="WormBaseParasite"/>
        </authorList>
    </citation>
    <scope>IDENTIFICATION</scope>
</reference>
<dbReference type="EC" id="3.4.24.-" evidence="9"/>
<dbReference type="PRINTS" id="PR00480">
    <property type="entry name" value="ASTACIN"/>
</dbReference>
<dbReference type="InterPro" id="IPR024079">
    <property type="entry name" value="MetalloPept_cat_dom_sf"/>
</dbReference>
<evidence type="ECO:0000256" key="7">
    <source>
        <dbReference type="ARBA" id="ARBA00023157"/>
    </source>
</evidence>
<comment type="cofactor">
    <cofactor evidence="9">
        <name>Zn(2+)</name>
        <dbReference type="ChEBI" id="CHEBI:29105"/>
    </cofactor>
    <text evidence="9">Binds 1 zinc ion per subunit.</text>
</comment>
<dbReference type="WBParaSite" id="PTRK_0000187500.1">
    <property type="protein sequence ID" value="PTRK_0000187500.1"/>
    <property type="gene ID" value="PTRK_0000187500"/>
</dbReference>
<keyword evidence="1" id="KW-0245">EGF-like domain</keyword>
<evidence type="ECO:0000256" key="2">
    <source>
        <dbReference type="ARBA" id="ARBA00022670"/>
    </source>
</evidence>
<evidence type="ECO:0000256" key="8">
    <source>
        <dbReference type="PROSITE-ProRule" id="PRU01211"/>
    </source>
</evidence>
<dbReference type="GO" id="GO:0008270">
    <property type="term" value="F:zinc ion binding"/>
    <property type="evidence" value="ECO:0007669"/>
    <property type="project" value="InterPro"/>
</dbReference>
<organism evidence="11 12">
    <name type="scientific">Parastrongyloides trichosuri</name>
    <name type="common">Possum-specific nematode worm</name>
    <dbReference type="NCBI Taxonomy" id="131310"/>
    <lineage>
        <taxon>Eukaryota</taxon>
        <taxon>Metazoa</taxon>
        <taxon>Ecdysozoa</taxon>
        <taxon>Nematoda</taxon>
        <taxon>Chromadorea</taxon>
        <taxon>Rhabditida</taxon>
        <taxon>Tylenchina</taxon>
        <taxon>Panagrolaimomorpha</taxon>
        <taxon>Strongyloidoidea</taxon>
        <taxon>Strongyloididae</taxon>
        <taxon>Parastrongyloides</taxon>
    </lineage>
</organism>
<evidence type="ECO:0000256" key="5">
    <source>
        <dbReference type="ARBA" id="ARBA00022833"/>
    </source>
</evidence>
<dbReference type="Pfam" id="PF01400">
    <property type="entry name" value="Astacin"/>
    <property type="match status" value="1"/>
</dbReference>
<keyword evidence="9" id="KW-0732">Signal</keyword>
<evidence type="ECO:0000256" key="3">
    <source>
        <dbReference type="ARBA" id="ARBA00022723"/>
    </source>
</evidence>
<name>A0A0N4Z4F7_PARTI</name>
<dbReference type="PANTHER" id="PTHR10127">
    <property type="entry name" value="DISCOIDIN, CUB, EGF, LAMININ , AND ZINC METALLOPROTEASE DOMAIN CONTAINING"/>
    <property type="match status" value="1"/>
</dbReference>
<evidence type="ECO:0000256" key="1">
    <source>
        <dbReference type="ARBA" id="ARBA00022536"/>
    </source>
</evidence>
<accession>A0A0N4Z4F7</accession>
<keyword evidence="5 9" id="KW-0862">Zinc</keyword>
<dbReference type="Gene3D" id="3.40.390.10">
    <property type="entry name" value="Collagenase (Catalytic Domain)"/>
    <property type="match status" value="1"/>
</dbReference>
<dbReference type="Proteomes" id="UP000038045">
    <property type="component" value="Unplaced"/>
</dbReference>
<dbReference type="PROSITE" id="PS51864">
    <property type="entry name" value="ASTACIN"/>
    <property type="match status" value="1"/>
</dbReference>
<comment type="caution">
    <text evidence="8">Lacks conserved residue(s) required for the propagation of feature annotation.</text>
</comment>
<keyword evidence="3 9" id="KW-0479">Metal-binding</keyword>